<keyword evidence="5" id="KW-0560">Oxidoreductase</keyword>
<dbReference type="PROSITE" id="PS00059">
    <property type="entry name" value="ADH_ZINC"/>
    <property type="match status" value="1"/>
</dbReference>
<sequence length="355" mass="36432">MSESSAAVFYGPGDVRIEARVVPEPREGEVLVRVAVCGVCGSDATEYARGPVLSRPPVVLGHEFAGTVERIGPGVVGLAVGARVVCGAGVACGTCRMCRRGRTNLCTSYETLGLHHDGGLAGYALAPVSTLYDATASGLSLDTLGLAQPMAVAVHTVRRSGLDADSDAVIVGVGGIGSFITVAAAATGARVLVVDRDPGRLDLARQLGAHETLLAGEATLSDRLSELGMSPDVLFEVSGSAPGLASVLDAARPGSVIVPVGIQKEALSVELAAWTLREYTIVGTVAHVLATDIPEAVRLLGTRADWSDVAAEVIPLDAVVSAGLDPLIAGDARQIKTLIDPWTDAPRTARHGRTP</sequence>
<dbReference type="Pfam" id="PF08240">
    <property type="entry name" value="ADH_N"/>
    <property type="match status" value="1"/>
</dbReference>
<evidence type="ECO:0000259" key="8">
    <source>
        <dbReference type="Pfam" id="PF08240"/>
    </source>
</evidence>
<evidence type="ECO:0000313" key="10">
    <source>
        <dbReference type="Proteomes" id="UP000617531"/>
    </source>
</evidence>
<keyword evidence="3 6" id="KW-0479">Metal-binding</keyword>
<dbReference type="InterPro" id="IPR011032">
    <property type="entry name" value="GroES-like_sf"/>
</dbReference>
<protein>
    <submittedName>
        <fullName evidence="9">Alcohol dehydrogenase</fullName>
    </submittedName>
</protein>
<evidence type="ECO:0000256" key="3">
    <source>
        <dbReference type="ARBA" id="ARBA00022723"/>
    </source>
</evidence>
<name>A0A8J3M133_9MICO</name>
<evidence type="ECO:0000256" key="6">
    <source>
        <dbReference type="RuleBase" id="RU361277"/>
    </source>
</evidence>
<reference evidence="9" key="1">
    <citation type="journal article" date="2014" name="Int. J. Syst. Evol. Microbiol.">
        <title>Complete genome sequence of Corynebacterium casei LMG S-19264T (=DSM 44701T), isolated from a smear-ripened cheese.</title>
        <authorList>
            <consortium name="US DOE Joint Genome Institute (JGI-PGF)"/>
            <person name="Walter F."/>
            <person name="Albersmeier A."/>
            <person name="Kalinowski J."/>
            <person name="Ruckert C."/>
        </authorList>
    </citation>
    <scope>NUCLEOTIDE SEQUENCE</scope>
    <source>
        <strain evidence="9">CGMCC 1.16548</strain>
    </source>
</reference>
<dbReference type="EMBL" id="BNAI01000004">
    <property type="protein sequence ID" value="GHF19685.1"/>
    <property type="molecule type" value="Genomic_DNA"/>
</dbReference>
<accession>A0A8J3M133</accession>
<evidence type="ECO:0000313" key="9">
    <source>
        <dbReference type="EMBL" id="GHF19685.1"/>
    </source>
</evidence>
<dbReference type="GO" id="GO:0008270">
    <property type="term" value="F:zinc ion binding"/>
    <property type="evidence" value="ECO:0007669"/>
    <property type="project" value="InterPro"/>
</dbReference>
<dbReference type="GO" id="GO:0016491">
    <property type="term" value="F:oxidoreductase activity"/>
    <property type="evidence" value="ECO:0007669"/>
    <property type="project" value="UniProtKB-KW"/>
</dbReference>
<keyword evidence="10" id="KW-1185">Reference proteome</keyword>
<organism evidence="9 10">
    <name type="scientific">Pseudolysinimonas yzui</name>
    <dbReference type="NCBI Taxonomy" id="2708254"/>
    <lineage>
        <taxon>Bacteria</taxon>
        <taxon>Bacillati</taxon>
        <taxon>Actinomycetota</taxon>
        <taxon>Actinomycetes</taxon>
        <taxon>Micrococcales</taxon>
        <taxon>Microbacteriaceae</taxon>
        <taxon>Pseudolysinimonas</taxon>
    </lineage>
</organism>
<reference evidence="9" key="2">
    <citation type="submission" date="2020-09" db="EMBL/GenBank/DDBJ databases">
        <authorList>
            <person name="Sun Q."/>
            <person name="Zhou Y."/>
        </authorList>
    </citation>
    <scope>NUCLEOTIDE SEQUENCE</scope>
    <source>
        <strain evidence="9">CGMCC 1.16548</strain>
    </source>
</reference>
<dbReference type="InterPro" id="IPR002328">
    <property type="entry name" value="ADH_Zn_CS"/>
</dbReference>
<dbReference type="SUPFAM" id="SSF51735">
    <property type="entry name" value="NAD(P)-binding Rossmann-fold domains"/>
    <property type="match status" value="1"/>
</dbReference>
<dbReference type="Proteomes" id="UP000617531">
    <property type="component" value="Unassembled WGS sequence"/>
</dbReference>
<dbReference type="InterPro" id="IPR013149">
    <property type="entry name" value="ADH-like_C"/>
</dbReference>
<dbReference type="Pfam" id="PF00107">
    <property type="entry name" value="ADH_zinc_N"/>
    <property type="match status" value="1"/>
</dbReference>
<comment type="similarity">
    <text evidence="2 6">Belongs to the zinc-containing alcohol dehydrogenase family.</text>
</comment>
<evidence type="ECO:0000256" key="5">
    <source>
        <dbReference type="ARBA" id="ARBA00023002"/>
    </source>
</evidence>
<comment type="caution">
    <text evidence="9">The sequence shown here is derived from an EMBL/GenBank/DDBJ whole genome shotgun (WGS) entry which is preliminary data.</text>
</comment>
<dbReference type="SUPFAM" id="SSF50129">
    <property type="entry name" value="GroES-like"/>
    <property type="match status" value="1"/>
</dbReference>
<gene>
    <name evidence="9" type="ORF">GCM10011600_20690</name>
</gene>
<dbReference type="InterPro" id="IPR036291">
    <property type="entry name" value="NAD(P)-bd_dom_sf"/>
</dbReference>
<dbReference type="RefSeq" id="WP_191283432.1">
    <property type="nucleotide sequence ID" value="NZ_BNAI01000004.1"/>
</dbReference>
<dbReference type="Gene3D" id="3.90.180.10">
    <property type="entry name" value="Medium-chain alcohol dehydrogenases, catalytic domain"/>
    <property type="match status" value="1"/>
</dbReference>
<evidence type="ECO:0000256" key="4">
    <source>
        <dbReference type="ARBA" id="ARBA00022833"/>
    </source>
</evidence>
<keyword evidence="4 6" id="KW-0862">Zinc</keyword>
<dbReference type="PANTHER" id="PTHR43161">
    <property type="entry name" value="SORBITOL DEHYDROGENASE"/>
    <property type="match status" value="1"/>
</dbReference>
<feature type="domain" description="Alcohol dehydrogenase-like N-terminal" evidence="8">
    <location>
        <begin position="27"/>
        <end position="132"/>
    </location>
</feature>
<evidence type="ECO:0000256" key="2">
    <source>
        <dbReference type="ARBA" id="ARBA00008072"/>
    </source>
</evidence>
<dbReference type="Gene3D" id="3.40.50.720">
    <property type="entry name" value="NAD(P)-binding Rossmann-like Domain"/>
    <property type="match status" value="1"/>
</dbReference>
<dbReference type="PANTHER" id="PTHR43161:SF23">
    <property type="entry name" value="(R,R)-BUTANEDIOL DEHYDROGENASE-RELATED"/>
    <property type="match status" value="1"/>
</dbReference>
<dbReference type="AlphaFoldDB" id="A0A8J3M133"/>
<evidence type="ECO:0000256" key="1">
    <source>
        <dbReference type="ARBA" id="ARBA00001947"/>
    </source>
</evidence>
<dbReference type="InterPro" id="IPR013154">
    <property type="entry name" value="ADH-like_N"/>
</dbReference>
<comment type="cofactor">
    <cofactor evidence="1 6">
        <name>Zn(2+)</name>
        <dbReference type="ChEBI" id="CHEBI:29105"/>
    </cofactor>
</comment>
<proteinExistence type="inferred from homology"/>
<evidence type="ECO:0000259" key="7">
    <source>
        <dbReference type="Pfam" id="PF00107"/>
    </source>
</evidence>
<feature type="domain" description="Alcohol dehydrogenase-like C-terminal" evidence="7">
    <location>
        <begin position="175"/>
        <end position="300"/>
    </location>
</feature>